<comment type="catalytic activity">
    <reaction evidence="12 13">
        <text>(S)-2,3,4,5-tetrahydrodipicolinate + NAD(+) + H2O = (2S,4S)-4-hydroxy-2,3,4,5-tetrahydrodipicolinate + NADH + H(+)</text>
        <dbReference type="Rhea" id="RHEA:35323"/>
        <dbReference type="ChEBI" id="CHEBI:15377"/>
        <dbReference type="ChEBI" id="CHEBI:15378"/>
        <dbReference type="ChEBI" id="CHEBI:16845"/>
        <dbReference type="ChEBI" id="CHEBI:57540"/>
        <dbReference type="ChEBI" id="CHEBI:57945"/>
        <dbReference type="ChEBI" id="CHEBI:67139"/>
        <dbReference type="EC" id="1.17.1.8"/>
    </reaction>
</comment>
<dbReference type="GO" id="GO:0050661">
    <property type="term" value="F:NADP binding"/>
    <property type="evidence" value="ECO:0007669"/>
    <property type="project" value="UniProtKB-UniRule"/>
</dbReference>
<evidence type="ECO:0000256" key="13">
    <source>
        <dbReference type="HAMAP-Rule" id="MF_00102"/>
    </source>
</evidence>
<keyword evidence="2 13" id="KW-0963">Cytoplasm</keyword>
<evidence type="ECO:0000256" key="7">
    <source>
        <dbReference type="ARBA" id="ARBA00023027"/>
    </source>
</evidence>
<dbReference type="Pfam" id="PF05173">
    <property type="entry name" value="DapB_C"/>
    <property type="match status" value="1"/>
</dbReference>
<dbReference type="SUPFAM" id="SSF51735">
    <property type="entry name" value="NAD(P)-binding Rossmann-fold domains"/>
    <property type="match status" value="1"/>
</dbReference>
<evidence type="ECO:0000313" key="16">
    <source>
        <dbReference type="EMBL" id="SNR60627.1"/>
    </source>
</evidence>
<dbReference type="AlphaFoldDB" id="A0A238XNV5"/>
<keyword evidence="8 13" id="KW-0457">Lysine biosynthesis</keyword>
<keyword evidence="3 13" id="KW-0028">Amino-acid biosynthesis</keyword>
<dbReference type="EC" id="1.17.1.8" evidence="10 13"/>
<accession>A0A238XNV5</accession>
<reference evidence="16 17" key="1">
    <citation type="submission" date="2017-06" db="EMBL/GenBank/DDBJ databases">
        <authorList>
            <person name="Kim H.J."/>
            <person name="Triplett B.A."/>
        </authorList>
    </citation>
    <scope>NUCLEOTIDE SEQUENCE [LARGE SCALE GENOMIC DNA]</scope>
    <source>
        <strain evidence="16 17">DSM 13116</strain>
    </source>
</reference>
<proteinExistence type="inferred from homology"/>
<dbReference type="GO" id="GO:0008839">
    <property type="term" value="F:4-hydroxy-tetrahydrodipicolinate reductase"/>
    <property type="evidence" value="ECO:0007669"/>
    <property type="project" value="UniProtKB-UniRule"/>
</dbReference>
<dbReference type="FunFam" id="3.30.360.10:FF:000004">
    <property type="entry name" value="4-hydroxy-tetrahydrodipicolinate reductase"/>
    <property type="match status" value="1"/>
</dbReference>
<sequence>MATDLITDIIVMGGCGRMGGTLVRMAQNDPDLHLKAVIERAERLDELERLDCQLSADLDEVLPQSPRAVVVEFTSPEATVEHVGVCKRHGNPIVIGTTGLKPDQLATIREAAMETPVLLAPNMSLGVNVLLKILPQLVRMLGPAYDMEMVEIHHSRKKDAPSGTALKLAECMVQARGWVYDEVKRHSRDGIVGERPEKEMGVMAVRGGDVVGDHTAYFFGPGERIEITHRAHSRENFAQGALRAAKWLARQKPGRLYDIGDLL</sequence>
<name>A0A238XNV5_9BACT</name>
<dbReference type="InterPro" id="IPR023940">
    <property type="entry name" value="DHDPR_bac"/>
</dbReference>
<evidence type="ECO:0000256" key="9">
    <source>
        <dbReference type="ARBA" id="ARBA00037922"/>
    </source>
</evidence>
<dbReference type="GO" id="GO:0005829">
    <property type="term" value="C:cytosol"/>
    <property type="evidence" value="ECO:0007669"/>
    <property type="project" value="TreeGrafter"/>
</dbReference>
<feature type="binding site" evidence="13">
    <location>
        <position position="39"/>
    </location>
    <ligand>
        <name>NAD(+)</name>
        <dbReference type="ChEBI" id="CHEBI:57540"/>
    </ligand>
</feature>
<dbReference type="EMBL" id="FZOC01000001">
    <property type="protein sequence ID" value="SNR60627.1"/>
    <property type="molecule type" value="Genomic_DNA"/>
</dbReference>
<dbReference type="GO" id="GO:0009089">
    <property type="term" value="P:lysine biosynthetic process via diaminopimelate"/>
    <property type="evidence" value="ECO:0007669"/>
    <property type="project" value="UniProtKB-UniRule"/>
</dbReference>
<dbReference type="GO" id="GO:0019877">
    <property type="term" value="P:diaminopimelate biosynthetic process"/>
    <property type="evidence" value="ECO:0007669"/>
    <property type="project" value="UniProtKB-UniRule"/>
</dbReference>
<dbReference type="UniPathway" id="UPA00034">
    <property type="reaction ID" value="UER00018"/>
</dbReference>
<dbReference type="Gene3D" id="3.30.360.10">
    <property type="entry name" value="Dihydrodipicolinate Reductase, domain 2"/>
    <property type="match status" value="1"/>
</dbReference>
<dbReference type="PANTHER" id="PTHR20836">
    <property type="entry name" value="DIHYDRODIPICOLINATE REDUCTASE"/>
    <property type="match status" value="1"/>
</dbReference>
<feature type="binding site" evidence="13">
    <location>
        <begin position="120"/>
        <end position="123"/>
    </location>
    <ligand>
        <name>NAD(+)</name>
        <dbReference type="ChEBI" id="CHEBI:57540"/>
    </ligand>
</feature>
<feature type="binding site" evidence="13">
    <location>
        <position position="40"/>
    </location>
    <ligand>
        <name>NADP(+)</name>
        <dbReference type="ChEBI" id="CHEBI:58349"/>
    </ligand>
</feature>
<evidence type="ECO:0000313" key="17">
    <source>
        <dbReference type="Proteomes" id="UP000198324"/>
    </source>
</evidence>
<dbReference type="Gene3D" id="3.40.50.720">
    <property type="entry name" value="NAD(P)-binding Rossmann-like Domain"/>
    <property type="match status" value="1"/>
</dbReference>
<dbReference type="GO" id="GO:0016726">
    <property type="term" value="F:oxidoreductase activity, acting on CH or CH2 groups, NAD or NADP as acceptor"/>
    <property type="evidence" value="ECO:0007669"/>
    <property type="project" value="UniProtKB-UniRule"/>
</dbReference>
<evidence type="ECO:0000256" key="3">
    <source>
        <dbReference type="ARBA" id="ARBA00022605"/>
    </source>
</evidence>
<gene>
    <name evidence="13" type="primary">dapB</name>
    <name evidence="16" type="ORF">SAMN04488503_0306</name>
</gene>
<keyword evidence="17" id="KW-1185">Reference proteome</keyword>
<evidence type="ECO:0000256" key="4">
    <source>
        <dbReference type="ARBA" id="ARBA00022857"/>
    </source>
</evidence>
<keyword evidence="6 13" id="KW-0560">Oxidoreductase</keyword>
<feature type="domain" description="Dihydrodipicolinate reductase C-terminal" evidence="15">
    <location>
        <begin position="126"/>
        <end position="263"/>
    </location>
</feature>
<evidence type="ECO:0000256" key="6">
    <source>
        <dbReference type="ARBA" id="ARBA00023002"/>
    </source>
</evidence>
<dbReference type="CDD" id="cd02274">
    <property type="entry name" value="DHDPR_N"/>
    <property type="match status" value="1"/>
</dbReference>
<feature type="active site" description="Proton donor" evidence="13">
    <location>
        <position position="157"/>
    </location>
</feature>
<dbReference type="InterPro" id="IPR036291">
    <property type="entry name" value="NAD(P)-bd_dom_sf"/>
</dbReference>
<evidence type="ECO:0000256" key="10">
    <source>
        <dbReference type="ARBA" id="ARBA00038983"/>
    </source>
</evidence>
<feature type="binding site" evidence="13">
    <location>
        <begin position="163"/>
        <end position="164"/>
    </location>
    <ligand>
        <name>(S)-2,3,4,5-tetrahydrodipicolinate</name>
        <dbReference type="ChEBI" id="CHEBI:16845"/>
    </ligand>
</feature>
<dbReference type="PANTHER" id="PTHR20836:SF0">
    <property type="entry name" value="4-HYDROXY-TETRAHYDRODIPICOLINATE REDUCTASE 1, CHLOROPLASTIC-RELATED"/>
    <property type="match status" value="1"/>
</dbReference>
<organism evidence="16 17">
    <name type="scientific">Humidesulfovibrio mexicanus</name>
    <dbReference type="NCBI Taxonomy" id="147047"/>
    <lineage>
        <taxon>Bacteria</taxon>
        <taxon>Pseudomonadati</taxon>
        <taxon>Thermodesulfobacteriota</taxon>
        <taxon>Desulfovibrionia</taxon>
        <taxon>Desulfovibrionales</taxon>
        <taxon>Desulfovibrionaceae</taxon>
        <taxon>Humidesulfovibrio</taxon>
    </lineage>
</organism>
<feature type="binding site" evidence="13">
    <location>
        <begin position="96"/>
        <end position="98"/>
    </location>
    <ligand>
        <name>NAD(+)</name>
        <dbReference type="ChEBI" id="CHEBI:57540"/>
    </ligand>
</feature>
<protein>
    <recommendedName>
        <fullName evidence="10 13">4-hydroxy-tetrahydrodipicolinate reductase</fullName>
        <shortName evidence="13">HTPA reductase</shortName>
        <ecNumber evidence="10 13">1.17.1.8</ecNumber>
    </recommendedName>
</protein>
<comment type="function">
    <text evidence="13">Catalyzes the conversion of 4-hydroxy-tetrahydrodipicolinate (HTPA) to tetrahydrodipicolinate.</text>
</comment>
<evidence type="ECO:0000256" key="11">
    <source>
        <dbReference type="ARBA" id="ARBA00049080"/>
    </source>
</evidence>
<evidence type="ECO:0000256" key="1">
    <source>
        <dbReference type="ARBA" id="ARBA00006642"/>
    </source>
</evidence>
<evidence type="ECO:0000256" key="5">
    <source>
        <dbReference type="ARBA" id="ARBA00022915"/>
    </source>
</evidence>
<dbReference type="Proteomes" id="UP000198324">
    <property type="component" value="Unassembled WGS sequence"/>
</dbReference>
<evidence type="ECO:0000256" key="12">
    <source>
        <dbReference type="ARBA" id="ARBA00049396"/>
    </source>
</evidence>
<dbReference type="NCBIfam" id="TIGR00036">
    <property type="entry name" value="dapB"/>
    <property type="match status" value="1"/>
</dbReference>
<feature type="binding site" evidence="13">
    <location>
        <begin position="13"/>
        <end position="18"/>
    </location>
    <ligand>
        <name>NAD(+)</name>
        <dbReference type="ChEBI" id="CHEBI:57540"/>
    </ligand>
</feature>
<feature type="active site" description="Proton donor/acceptor" evidence="13">
    <location>
        <position position="153"/>
    </location>
</feature>
<comment type="similarity">
    <text evidence="1 13">Belongs to the DapB family.</text>
</comment>
<evidence type="ECO:0000259" key="15">
    <source>
        <dbReference type="Pfam" id="PF05173"/>
    </source>
</evidence>
<dbReference type="OrthoDB" id="9790352at2"/>
<evidence type="ECO:0000259" key="14">
    <source>
        <dbReference type="Pfam" id="PF01113"/>
    </source>
</evidence>
<feature type="domain" description="Dihydrodipicolinate reductase N-terminal" evidence="14">
    <location>
        <begin position="8"/>
        <end position="123"/>
    </location>
</feature>
<keyword evidence="5 13" id="KW-0220">Diaminopimelate biosynthesis</keyword>
<comment type="pathway">
    <text evidence="9 13">Amino-acid biosynthesis; L-lysine biosynthesis via DAP pathway; (S)-tetrahydrodipicolinate from L-aspartate: step 4/4.</text>
</comment>
<comment type="caution">
    <text evidence="13">Was originally thought to be a dihydrodipicolinate reductase (DHDPR), catalyzing the conversion of dihydrodipicolinate to tetrahydrodipicolinate. However, it was shown in E.coli that the substrate of the enzymatic reaction is not dihydrodipicolinate (DHDP) but in fact (2S,4S)-4-hydroxy-2,3,4,5-tetrahydrodipicolinic acid (HTPA), the product released by the DapA-catalyzed reaction.</text>
</comment>
<dbReference type="GO" id="GO:0051287">
    <property type="term" value="F:NAD binding"/>
    <property type="evidence" value="ECO:0007669"/>
    <property type="project" value="UniProtKB-UniRule"/>
</dbReference>
<evidence type="ECO:0000256" key="8">
    <source>
        <dbReference type="ARBA" id="ARBA00023154"/>
    </source>
</evidence>
<comment type="catalytic activity">
    <reaction evidence="11 13">
        <text>(S)-2,3,4,5-tetrahydrodipicolinate + NADP(+) + H2O = (2S,4S)-4-hydroxy-2,3,4,5-tetrahydrodipicolinate + NADPH + H(+)</text>
        <dbReference type="Rhea" id="RHEA:35331"/>
        <dbReference type="ChEBI" id="CHEBI:15377"/>
        <dbReference type="ChEBI" id="CHEBI:15378"/>
        <dbReference type="ChEBI" id="CHEBI:16845"/>
        <dbReference type="ChEBI" id="CHEBI:57783"/>
        <dbReference type="ChEBI" id="CHEBI:58349"/>
        <dbReference type="ChEBI" id="CHEBI:67139"/>
        <dbReference type="EC" id="1.17.1.8"/>
    </reaction>
</comment>
<dbReference type="InterPro" id="IPR000846">
    <property type="entry name" value="DapB_N"/>
</dbReference>
<comment type="subunit">
    <text evidence="13">Homotetramer.</text>
</comment>
<dbReference type="Pfam" id="PF01113">
    <property type="entry name" value="DapB_N"/>
    <property type="match status" value="1"/>
</dbReference>
<dbReference type="HAMAP" id="MF_00102">
    <property type="entry name" value="DapB"/>
    <property type="match status" value="1"/>
</dbReference>
<comment type="subcellular location">
    <subcellularLocation>
        <location evidence="13">Cytoplasm</location>
    </subcellularLocation>
</comment>
<evidence type="ECO:0000256" key="2">
    <source>
        <dbReference type="ARBA" id="ARBA00022490"/>
    </source>
</evidence>
<dbReference type="InterPro" id="IPR022663">
    <property type="entry name" value="DapB_C"/>
</dbReference>
<dbReference type="PIRSF" id="PIRSF000161">
    <property type="entry name" value="DHPR"/>
    <property type="match status" value="1"/>
</dbReference>
<dbReference type="SUPFAM" id="SSF55347">
    <property type="entry name" value="Glyceraldehyde-3-phosphate dehydrogenase-like, C-terminal domain"/>
    <property type="match status" value="1"/>
</dbReference>
<keyword evidence="4 13" id="KW-0521">NADP</keyword>
<dbReference type="RefSeq" id="WP_089271001.1">
    <property type="nucleotide sequence ID" value="NZ_FZOC01000001.1"/>
</dbReference>
<keyword evidence="7 13" id="KW-0520">NAD</keyword>
<feature type="binding site" evidence="13">
    <location>
        <position position="154"/>
    </location>
    <ligand>
        <name>(S)-2,3,4,5-tetrahydrodipicolinate</name>
        <dbReference type="ChEBI" id="CHEBI:16845"/>
    </ligand>
</feature>